<evidence type="ECO:0008006" key="3">
    <source>
        <dbReference type="Google" id="ProtNLM"/>
    </source>
</evidence>
<accession>A0AA39MS94</accession>
<gene>
    <name evidence="1" type="ORF">EV421DRAFT_367742</name>
</gene>
<dbReference type="SUPFAM" id="SSF52058">
    <property type="entry name" value="L domain-like"/>
    <property type="match status" value="1"/>
</dbReference>
<organism evidence="1 2">
    <name type="scientific">Armillaria borealis</name>
    <dbReference type="NCBI Taxonomy" id="47425"/>
    <lineage>
        <taxon>Eukaryota</taxon>
        <taxon>Fungi</taxon>
        <taxon>Dikarya</taxon>
        <taxon>Basidiomycota</taxon>
        <taxon>Agaricomycotina</taxon>
        <taxon>Agaricomycetes</taxon>
        <taxon>Agaricomycetidae</taxon>
        <taxon>Agaricales</taxon>
        <taxon>Marasmiineae</taxon>
        <taxon>Physalacriaceae</taxon>
        <taxon>Armillaria</taxon>
    </lineage>
</organism>
<comment type="caution">
    <text evidence="1">The sequence shown here is derived from an EMBL/GenBank/DDBJ whole genome shotgun (WGS) entry which is preliminary data.</text>
</comment>
<evidence type="ECO:0000313" key="2">
    <source>
        <dbReference type="Proteomes" id="UP001175226"/>
    </source>
</evidence>
<sequence>MGLRYRWSQLELCGLPYVGLSSFPRLRALKIYGIEPSYTVPALDASLLKTVRLEEWFPLQSVPSHITHLVLSTLHTEDLPTLLSFPNLVELHFSFKYFTQDDMPQGDSCLDLLTSQPSLCRLSIALVGDDHNAIYQKLSSPDFLPNLEHLTVTYLDVEFYVKAVKMIRS</sequence>
<dbReference type="EMBL" id="JAUEPT010000018">
    <property type="protein sequence ID" value="KAK0444737.1"/>
    <property type="molecule type" value="Genomic_DNA"/>
</dbReference>
<evidence type="ECO:0000313" key="1">
    <source>
        <dbReference type="EMBL" id="KAK0444737.1"/>
    </source>
</evidence>
<dbReference type="AlphaFoldDB" id="A0AA39MS94"/>
<reference evidence="1" key="1">
    <citation type="submission" date="2023-06" db="EMBL/GenBank/DDBJ databases">
        <authorList>
            <consortium name="Lawrence Berkeley National Laboratory"/>
            <person name="Ahrendt S."/>
            <person name="Sahu N."/>
            <person name="Indic B."/>
            <person name="Wong-Bajracharya J."/>
            <person name="Merenyi Z."/>
            <person name="Ke H.-M."/>
            <person name="Monk M."/>
            <person name="Kocsube S."/>
            <person name="Drula E."/>
            <person name="Lipzen A."/>
            <person name="Balint B."/>
            <person name="Henrissat B."/>
            <person name="Andreopoulos B."/>
            <person name="Martin F.M."/>
            <person name="Harder C.B."/>
            <person name="Rigling D."/>
            <person name="Ford K.L."/>
            <person name="Foster G.D."/>
            <person name="Pangilinan J."/>
            <person name="Papanicolaou A."/>
            <person name="Barry K."/>
            <person name="LaButti K."/>
            <person name="Viragh M."/>
            <person name="Koriabine M."/>
            <person name="Yan M."/>
            <person name="Riley R."/>
            <person name="Champramary S."/>
            <person name="Plett K.L."/>
            <person name="Tsai I.J."/>
            <person name="Slot J."/>
            <person name="Sipos G."/>
            <person name="Plett J."/>
            <person name="Nagy L.G."/>
            <person name="Grigoriev I.V."/>
        </authorList>
    </citation>
    <scope>NUCLEOTIDE SEQUENCE</scope>
    <source>
        <strain evidence="1">FPL87.14</strain>
    </source>
</reference>
<proteinExistence type="predicted"/>
<name>A0AA39MS94_9AGAR</name>
<dbReference type="Gene3D" id="3.80.10.10">
    <property type="entry name" value="Ribonuclease Inhibitor"/>
    <property type="match status" value="1"/>
</dbReference>
<dbReference type="Proteomes" id="UP001175226">
    <property type="component" value="Unassembled WGS sequence"/>
</dbReference>
<dbReference type="InterPro" id="IPR032675">
    <property type="entry name" value="LRR_dom_sf"/>
</dbReference>
<keyword evidence="2" id="KW-1185">Reference proteome</keyword>
<protein>
    <recommendedName>
        <fullName evidence="3">F-box domain-containing protein</fullName>
    </recommendedName>
</protein>